<sequence>MLLYQSLTGAHRFPGAVFIVFLLLSMQLPLMARQQQHLLPQLVPQSHDVLAIQNSVRIPASESIGIPDISIPLADLRIGSFPLPIRLRYHRSGLKVDEIPSSVGDGWSLHYGGVISFRQNGLHDFKPGGLFDSGTTSLSMTNLKSFLKGHMSDVQRNIYLEQVVNGNADAAFDQYYYNFSGTQGTFYFDTMMNVVTAPKRDFRIFRLNNEISILDNQHNNYYFAAVEPSRAEDSSIAQYNPAFNDIAAYYLSRIVTNENRTILFKYKKYSYTIQQKRSAIQFTPATGICGADNGMNTYSHTREISCLLPDSIIFDQGIVKFIVSTLPREDIKTLQDSAAVPYISGLRIFAGNNKKIKDYRFVQSYFDTNKRLKLSAIQEWNGSTLDKQWLFSYYNENDTFPALFSNDQDHWGYYNAAGNTGLIPDVNYAALIPGWTDPVLNYARRHSDSAAVYGMLQSIVFPTGGSVAYEYEPNQVKVEDYTQLTLLSPFLTTPVGTPAPYLVGGVRLKTIITNDSTGTPSSYKTYSYADSLRNIALPDIPYYISNLQHNRDSAGSCVSCALSATVFDHSIRAHEGVPIVYSRVTVYDSSIAGMQGKTENVYLLPVNAANTDTLPDIPPVTTSWYMVQLLNRKVYTIMDSAYQLVKEHRHTYNELNRQYLTTGIQAGYTTYCPLEGPANNSYQVSQRVLFSDRFSLLQSSETDYFSGQTLTRQTDYSITSDRHTLPSIVTKPNSKGEQIHERTIYSFDYDTAAITTADAIGIRNLRRLNVLKPIEQIQYRTIDGIDYVTGATLTTYRQDRPFPDKVYQLSLNTPLPMSEYTLSSITGGNLIKDSRYELITTFSSYDANNNVTEMTGIDGIPVSYLYAYKQQYKIAEVLNARRSMVLYTSFETEETGGWSYSGTPVSDTTSPVGERCYDLSSGTLFVAGLNFPTGILTYWKKGNTPISFPSEIPFTPVRGRTVNGWTFFLHWISGGFTQHITFPSSGIIDDLRFFPMSGQMTSYSYQPHTGMTSVCDDRGNITYYSYDETGRLNMVKDGEKNIIKLIDYQYQQPITQ</sequence>
<comment type="caution">
    <text evidence="1">The sequence shown here is derived from an EMBL/GenBank/DDBJ whole genome shotgun (WGS) entry which is preliminary data.</text>
</comment>
<evidence type="ECO:0000313" key="2">
    <source>
        <dbReference type="Proteomes" id="UP000812961"/>
    </source>
</evidence>
<evidence type="ECO:0008006" key="3">
    <source>
        <dbReference type="Google" id="ProtNLM"/>
    </source>
</evidence>
<dbReference type="Proteomes" id="UP000812961">
    <property type="component" value="Unassembled WGS sequence"/>
</dbReference>
<evidence type="ECO:0000313" key="1">
    <source>
        <dbReference type="EMBL" id="MBW8683306.1"/>
    </source>
</evidence>
<dbReference type="RefSeq" id="WP_220248527.1">
    <property type="nucleotide sequence ID" value="NZ_JAICCF010000001.1"/>
</dbReference>
<gene>
    <name evidence="1" type="ORF">K1Y79_03080</name>
</gene>
<proteinExistence type="predicted"/>
<accession>A0ABS7G6N2</accession>
<organism evidence="1 2">
    <name type="scientific">Chitinophaga rhizophila</name>
    <dbReference type="NCBI Taxonomy" id="2866212"/>
    <lineage>
        <taxon>Bacteria</taxon>
        <taxon>Pseudomonadati</taxon>
        <taxon>Bacteroidota</taxon>
        <taxon>Chitinophagia</taxon>
        <taxon>Chitinophagales</taxon>
        <taxon>Chitinophagaceae</taxon>
        <taxon>Chitinophaga</taxon>
    </lineage>
</organism>
<reference evidence="1 2" key="1">
    <citation type="submission" date="2021-08" db="EMBL/GenBank/DDBJ databases">
        <title>The genome sequence of Chitinophaga sp. B61.</title>
        <authorList>
            <person name="Zhang X."/>
        </authorList>
    </citation>
    <scope>NUCLEOTIDE SEQUENCE [LARGE SCALE GENOMIC DNA]</scope>
    <source>
        <strain evidence="1 2">B61</strain>
    </source>
</reference>
<keyword evidence="2" id="KW-1185">Reference proteome</keyword>
<protein>
    <recommendedName>
        <fullName evidence="3">YD repeat-containing protein</fullName>
    </recommendedName>
</protein>
<dbReference type="EMBL" id="JAICCF010000001">
    <property type="protein sequence ID" value="MBW8683306.1"/>
    <property type="molecule type" value="Genomic_DNA"/>
</dbReference>
<name>A0ABS7G6N2_9BACT</name>